<proteinExistence type="predicted"/>
<protein>
    <submittedName>
        <fullName evidence="1">Uncharacterized protein</fullName>
    </submittedName>
</protein>
<reference evidence="1" key="1">
    <citation type="journal article" date="2020" name="mSystems">
        <title>Genome- and Community-Level Interaction Insights into Carbon Utilization and Element Cycling Functions of Hydrothermarchaeota in Hydrothermal Sediment.</title>
        <authorList>
            <person name="Zhou Z."/>
            <person name="Liu Y."/>
            <person name="Xu W."/>
            <person name="Pan J."/>
            <person name="Luo Z.H."/>
            <person name="Li M."/>
        </authorList>
    </citation>
    <scope>NUCLEOTIDE SEQUENCE [LARGE SCALE GENOMIC DNA]</scope>
    <source>
        <strain evidence="1">SpSt-300</strain>
    </source>
</reference>
<evidence type="ECO:0000313" key="1">
    <source>
        <dbReference type="EMBL" id="HEL65684.1"/>
    </source>
</evidence>
<organism evidence="1">
    <name type="scientific">Ammonifex degensii</name>
    <dbReference type="NCBI Taxonomy" id="42838"/>
    <lineage>
        <taxon>Bacteria</taxon>
        <taxon>Bacillati</taxon>
        <taxon>Bacillota</taxon>
        <taxon>Clostridia</taxon>
        <taxon>Thermoanaerobacterales</taxon>
        <taxon>Thermoanaerobacteraceae</taxon>
        <taxon>Ammonifex</taxon>
    </lineage>
</organism>
<sequence length="120" mass="13710">MFYPFYDVCPIPALEPNLVSLTANRELAPGEELTFGEFKSSSLVVAFRAESTGRFILFLEELRDSEWVVADKSACYEGVTLWQCLLKNPVFRVRVKNPPQKPITLTLDMNLFQPLPPRDE</sequence>
<gene>
    <name evidence="1" type="ORF">ENQ34_03250</name>
</gene>
<comment type="caution">
    <text evidence="1">The sequence shown here is derived from an EMBL/GenBank/DDBJ whole genome shotgun (WGS) entry which is preliminary data.</text>
</comment>
<dbReference type="EMBL" id="DSMU01000207">
    <property type="protein sequence ID" value="HEL65684.1"/>
    <property type="molecule type" value="Genomic_DNA"/>
</dbReference>
<accession>A0A7C2E9T5</accession>
<name>A0A7C2E9T5_9THEO</name>
<dbReference type="AlphaFoldDB" id="A0A7C2E9T5"/>